<dbReference type="AlphaFoldDB" id="R4NEA4"/>
<evidence type="ECO:0000313" key="1">
    <source>
        <dbReference type="EMBL" id="AGL45008.1"/>
    </source>
</evidence>
<sequence>MDGTGKTRLTLEATRDYSKDNNYKLYCIRSNDLAIAEDFVTYISKTDKYLIFIDNANELIVLKYILK</sequence>
<reference evidence="3" key="1">
    <citation type="journal article" date="2013" name="Genome Biol. Evol.">
        <title>The Type F6 Neurotoxin Gene Cluster Locus of Group II Clostridium botulinum Has Evolved by Successive Disruption of Two Different Ancestral Precursors.</title>
        <authorList>
            <person name="Carter A.T."/>
            <person name="Stringer S.C."/>
            <person name="Webb M.D."/>
            <person name="Peck M.W."/>
        </authorList>
    </citation>
    <scope>NUCLEOTIDE SEQUENCE</scope>
    <source>
        <strain evidence="3">Craig610</strain>
        <strain evidence="4">Eklund202F</strain>
        <strain evidence="5">HobbsFT10</strain>
        <strain evidence="1">IFR 06/001</strain>
        <strain evidence="2">IFR 06/005</strain>
    </source>
</reference>
<evidence type="ECO:0000313" key="5">
    <source>
        <dbReference type="EMBL" id="AGL45168.1"/>
    </source>
</evidence>
<evidence type="ECO:0000313" key="3">
    <source>
        <dbReference type="EMBL" id="AGL45088.1"/>
    </source>
</evidence>
<dbReference type="EMBL" id="KC516871">
    <property type="protein sequence ID" value="AGL45128.1"/>
    <property type="molecule type" value="Genomic_DNA"/>
</dbReference>
<dbReference type="EMBL" id="KC516869">
    <property type="protein sequence ID" value="AGL45048.1"/>
    <property type="molecule type" value="Genomic_DNA"/>
</dbReference>
<proteinExistence type="predicted"/>
<evidence type="ECO:0000313" key="2">
    <source>
        <dbReference type="EMBL" id="AGL45048.1"/>
    </source>
</evidence>
<evidence type="ECO:0000313" key="4">
    <source>
        <dbReference type="EMBL" id="AGL45128.1"/>
    </source>
</evidence>
<dbReference type="EMBL" id="KC516870">
    <property type="protein sequence ID" value="AGL45088.1"/>
    <property type="molecule type" value="Genomic_DNA"/>
</dbReference>
<dbReference type="EMBL" id="KC516872">
    <property type="protein sequence ID" value="AGL45168.1"/>
    <property type="molecule type" value="Genomic_DNA"/>
</dbReference>
<organism evidence="3">
    <name type="scientific">Clostridium botulinum</name>
    <dbReference type="NCBI Taxonomy" id="1491"/>
    <lineage>
        <taxon>Bacteria</taxon>
        <taxon>Bacillati</taxon>
        <taxon>Bacillota</taxon>
        <taxon>Clostridia</taxon>
        <taxon>Eubacteriales</taxon>
        <taxon>Clostridiaceae</taxon>
        <taxon>Clostridium</taxon>
    </lineage>
</organism>
<protein>
    <submittedName>
        <fullName evidence="3">Uncharacterized protein</fullName>
    </submittedName>
</protein>
<name>R4NEA4_CLOBO</name>
<dbReference type="EMBL" id="KC516868">
    <property type="protein sequence ID" value="AGL45008.1"/>
    <property type="molecule type" value="Genomic_DNA"/>
</dbReference>
<accession>R4NEA4</accession>
<dbReference type="PATRIC" id="fig|1491.442.peg.2078"/>